<dbReference type="VEuPathDB" id="FungiDB:JI435_058870"/>
<keyword evidence="2" id="KW-1185">Reference proteome</keyword>
<reference evidence="2" key="1">
    <citation type="journal article" date="2021" name="BMC Genomics">
        <title>Chromosome-level genome assembly and manually-curated proteome of model necrotroph Parastagonospora nodorum Sn15 reveals a genome-wide trove of candidate effector homologs, and redundancy of virulence-related functions within an accessory chromosome.</title>
        <authorList>
            <person name="Bertazzoni S."/>
            <person name="Jones D.A.B."/>
            <person name="Phan H.T."/>
            <person name="Tan K.-C."/>
            <person name="Hane J.K."/>
        </authorList>
    </citation>
    <scope>NUCLEOTIDE SEQUENCE [LARGE SCALE GENOMIC DNA]</scope>
    <source>
        <strain evidence="2">SN15 / ATCC MYA-4574 / FGSC 10173)</strain>
    </source>
</reference>
<name>A0A7U2I9A2_PHANO</name>
<accession>A0A7U2I9A2</accession>
<proteinExistence type="predicted"/>
<dbReference type="EMBL" id="CP069041">
    <property type="protein sequence ID" value="QRD05605.1"/>
    <property type="molecule type" value="Genomic_DNA"/>
</dbReference>
<dbReference type="AlphaFoldDB" id="A0A7U2I9A2"/>
<evidence type="ECO:0000313" key="2">
    <source>
        <dbReference type="Proteomes" id="UP000663193"/>
    </source>
</evidence>
<evidence type="ECO:0000313" key="1">
    <source>
        <dbReference type="EMBL" id="QRD05605.1"/>
    </source>
</evidence>
<dbReference type="Proteomes" id="UP000663193">
    <property type="component" value="Chromosome 19"/>
</dbReference>
<gene>
    <name evidence="1" type="ORF">JI435_058870</name>
</gene>
<protein>
    <submittedName>
        <fullName evidence="1">Uncharacterized protein</fullName>
    </submittedName>
</protein>
<organism evidence="1 2">
    <name type="scientific">Phaeosphaeria nodorum (strain SN15 / ATCC MYA-4574 / FGSC 10173)</name>
    <name type="common">Glume blotch fungus</name>
    <name type="synonym">Parastagonospora nodorum</name>
    <dbReference type="NCBI Taxonomy" id="321614"/>
    <lineage>
        <taxon>Eukaryota</taxon>
        <taxon>Fungi</taxon>
        <taxon>Dikarya</taxon>
        <taxon>Ascomycota</taxon>
        <taxon>Pezizomycotina</taxon>
        <taxon>Dothideomycetes</taxon>
        <taxon>Pleosporomycetidae</taxon>
        <taxon>Pleosporales</taxon>
        <taxon>Pleosporineae</taxon>
        <taxon>Phaeosphaeriaceae</taxon>
        <taxon>Parastagonospora</taxon>
    </lineage>
</organism>
<sequence length="198" mass="21124">MPAEPAEPAEPADMELVTAAAWAMGQQREPFAVPPWRFGVLDVGAHGMARNHGSAACEPAERSFAVYRCSCLPLPTRKLRSLCLHGAAPSGQKHRHLSTRPPGMSGAGRNHITRSCSCQVPKYAATPVALLRRLHPALRCLPSSDGQAQRSLTHRPPRAMAAELINVAVVEHILSKDDAASPNALARSGPERGCPQAV</sequence>